<evidence type="ECO:0000259" key="2">
    <source>
        <dbReference type="Pfam" id="PF12158"/>
    </source>
</evidence>
<keyword evidence="1" id="KW-0472">Membrane</keyword>
<feature type="transmembrane region" description="Helical" evidence="1">
    <location>
        <begin position="120"/>
        <end position="143"/>
    </location>
</feature>
<dbReference type="EMBL" id="VSSQ01001593">
    <property type="protein sequence ID" value="MPM09630.1"/>
    <property type="molecule type" value="Genomic_DNA"/>
</dbReference>
<gene>
    <name evidence="3" type="ORF">SDC9_55951</name>
</gene>
<protein>
    <recommendedName>
        <fullName evidence="2">DUF3592 domain-containing protein</fullName>
    </recommendedName>
</protein>
<keyword evidence="1" id="KW-0812">Transmembrane</keyword>
<accession>A0A644X0G8</accession>
<comment type="caution">
    <text evidence="3">The sequence shown here is derived from an EMBL/GenBank/DDBJ whole genome shotgun (WGS) entry which is preliminary data.</text>
</comment>
<evidence type="ECO:0000313" key="3">
    <source>
        <dbReference type="EMBL" id="MPM09630.1"/>
    </source>
</evidence>
<feature type="domain" description="DUF3592" evidence="2">
    <location>
        <begin position="46"/>
        <end position="110"/>
    </location>
</feature>
<keyword evidence="1" id="KW-1133">Transmembrane helix</keyword>
<proteinExistence type="predicted"/>
<reference evidence="3" key="1">
    <citation type="submission" date="2019-08" db="EMBL/GenBank/DDBJ databases">
        <authorList>
            <person name="Kucharzyk K."/>
            <person name="Murdoch R.W."/>
            <person name="Higgins S."/>
            <person name="Loffler F."/>
        </authorList>
    </citation>
    <scope>NUCLEOTIDE SEQUENCE</scope>
</reference>
<dbReference type="InterPro" id="IPR021994">
    <property type="entry name" value="DUF3592"/>
</dbReference>
<evidence type="ECO:0000256" key="1">
    <source>
        <dbReference type="SAM" id="Phobius"/>
    </source>
</evidence>
<name>A0A644X0G8_9ZZZZ</name>
<organism evidence="3">
    <name type="scientific">bioreactor metagenome</name>
    <dbReference type="NCBI Taxonomy" id="1076179"/>
    <lineage>
        <taxon>unclassified sequences</taxon>
        <taxon>metagenomes</taxon>
        <taxon>ecological metagenomes</taxon>
    </lineage>
</organism>
<sequence>MSLSFVGLFVIVFSGTFGILGLTFLVVGLVFNATTNGKRNRCTSETEGVVTAFQTQFGSSGVRLVYSFSIDGQPMQYLSPYAMNTPNLLVGQKVTVHYDPQNIGNVFIEEERGARTFSRIFVILGAVFVFVALFTAAILLGIAKLS</sequence>
<dbReference type="AlphaFoldDB" id="A0A644X0G8"/>
<dbReference type="Pfam" id="PF12158">
    <property type="entry name" value="DUF3592"/>
    <property type="match status" value="1"/>
</dbReference>
<feature type="transmembrane region" description="Helical" evidence="1">
    <location>
        <begin position="6"/>
        <end position="31"/>
    </location>
</feature>